<reference evidence="3" key="1">
    <citation type="submission" date="2022-11" db="EMBL/GenBank/DDBJ databases">
        <title>Alteromonas sp. nov., isolated from sea water of the Qingdao.</title>
        <authorList>
            <person name="Wang Q."/>
        </authorList>
    </citation>
    <scope>NUCLEOTIDE SEQUENCE</scope>
    <source>
        <strain evidence="3">ASW11-7</strain>
    </source>
</reference>
<dbReference type="EMBL" id="JAPFRD010000011">
    <property type="protein sequence ID" value="MCW8109357.1"/>
    <property type="molecule type" value="Genomic_DNA"/>
</dbReference>
<keyword evidence="4" id="KW-1185">Reference proteome</keyword>
<proteinExistence type="predicted"/>
<dbReference type="Pfam" id="PF07811">
    <property type="entry name" value="TadE"/>
    <property type="match status" value="1"/>
</dbReference>
<gene>
    <name evidence="3" type="ORF">OPS25_12680</name>
</gene>
<name>A0ABT3P9B3_9ALTE</name>
<evidence type="ECO:0000256" key="1">
    <source>
        <dbReference type="SAM" id="Phobius"/>
    </source>
</evidence>
<keyword evidence="1" id="KW-0472">Membrane</keyword>
<evidence type="ECO:0000313" key="3">
    <source>
        <dbReference type="EMBL" id="MCW8109357.1"/>
    </source>
</evidence>
<evidence type="ECO:0000259" key="2">
    <source>
        <dbReference type="Pfam" id="PF07811"/>
    </source>
</evidence>
<evidence type="ECO:0000313" key="4">
    <source>
        <dbReference type="Proteomes" id="UP001142810"/>
    </source>
</evidence>
<feature type="domain" description="TadE-like" evidence="2">
    <location>
        <begin position="12"/>
        <end position="54"/>
    </location>
</feature>
<dbReference type="RefSeq" id="WP_265618111.1">
    <property type="nucleotide sequence ID" value="NZ_JAPFRD010000011.1"/>
</dbReference>
<comment type="caution">
    <text evidence="3">The sequence shown here is derived from an EMBL/GenBank/DDBJ whole genome shotgun (WGS) entry which is preliminary data.</text>
</comment>
<protein>
    <submittedName>
        <fullName evidence="3">Pilus assembly protein</fullName>
    </submittedName>
</protein>
<keyword evidence="1" id="KW-0812">Transmembrane</keyword>
<feature type="transmembrane region" description="Helical" evidence="1">
    <location>
        <begin position="12"/>
        <end position="33"/>
    </location>
</feature>
<organism evidence="3 4">
    <name type="scientific">Alteromonas aquimaris</name>
    <dbReference type="NCBI Taxonomy" id="2998417"/>
    <lineage>
        <taxon>Bacteria</taxon>
        <taxon>Pseudomonadati</taxon>
        <taxon>Pseudomonadota</taxon>
        <taxon>Gammaproteobacteria</taxon>
        <taxon>Alteromonadales</taxon>
        <taxon>Alteromonadaceae</taxon>
        <taxon>Alteromonas/Salinimonas group</taxon>
        <taxon>Alteromonas</taxon>
    </lineage>
</organism>
<dbReference type="Proteomes" id="UP001142810">
    <property type="component" value="Unassembled WGS sequence"/>
</dbReference>
<sequence>MPKLPSFAKARGIAAIEFTLVAPFMLLLIFATAEFGRLLYQYNALTNIVRDASRYMSDKAMSDNTGIPKVSDKLKSDTTKLIIAGGTTNEGEMLPGLTTAAITYDLSGEIVTITVSYDWTPIFADALFSFYNNPAISLNFPMVVSYSMRAS</sequence>
<keyword evidence="1" id="KW-1133">Transmembrane helix</keyword>
<accession>A0ABT3P9B3</accession>
<dbReference type="InterPro" id="IPR012495">
    <property type="entry name" value="TadE-like_dom"/>
</dbReference>